<evidence type="ECO:0000259" key="10">
    <source>
        <dbReference type="Pfam" id="PF00593"/>
    </source>
</evidence>
<keyword evidence="7 8" id="KW-0998">Cell outer membrane</keyword>
<dbReference type="PROSITE" id="PS52016">
    <property type="entry name" value="TONB_DEPENDENT_REC_3"/>
    <property type="match status" value="1"/>
</dbReference>
<dbReference type="Pfam" id="PF07715">
    <property type="entry name" value="Plug"/>
    <property type="match status" value="1"/>
</dbReference>
<organism evidence="12 13">
    <name type="scientific">Chitinophaga solisilvae</name>
    <dbReference type="NCBI Taxonomy" id="1233460"/>
    <lineage>
        <taxon>Bacteria</taxon>
        <taxon>Pseudomonadati</taxon>
        <taxon>Bacteroidota</taxon>
        <taxon>Chitinophagia</taxon>
        <taxon>Chitinophagales</taxon>
        <taxon>Chitinophagaceae</taxon>
        <taxon>Chitinophaga</taxon>
    </lineage>
</organism>
<keyword evidence="3 8" id="KW-1134">Transmembrane beta strand</keyword>
<evidence type="ECO:0000256" key="8">
    <source>
        <dbReference type="PROSITE-ProRule" id="PRU01360"/>
    </source>
</evidence>
<dbReference type="SUPFAM" id="SSF56935">
    <property type="entry name" value="Porins"/>
    <property type="match status" value="1"/>
</dbReference>
<evidence type="ECO:0000256" key="9">
    <source>
        <dbReference type="RuleBase" id="RU003357"/>
    </source>
</evidence>
<dbReference type="InterPro" id="IPR000531">
    <property type="entry name" value="Beta-barrel_TonB"/>
</dbReference>
<dbReference type="InterPro" id="IPR036942">
    <property type="entry name" value="Beta-barrel_TonB_sf"/>
</dbReference>
<dbReference type="SUPFAM" id="SSF49464">
    <property type="entry name" value="Carboxypeptidase regulatory domain-like"/>
    <property type="match status" value="1"/>
</dbReference>
<evidence type="ECO:0000313" key="13">
    <source>
        <dbReference type="Proteomes" id="UP000281028"/>
    </source>
</evidence>
<gene>
    <name evidence="12" type="ORF">ECE50_017810</name>
</gene>
<feature type="domain" description="TonB-dependent receptor plug" evidence="11">
    <location>
        <begin position="134"/>
        <end position="243"/>
    </location>
</feature>
<dbReference type="InterPro" id="IPR023996">
    <property type="entry name" value="TonB-dep_OMP_SusC/RagA"/>
</dbReference>
<dbReference type="EMBL" id="RIAR02000001">
    <property type="protein sequence ID" value="NSL88702.1"/>
    <property type="molecule type" value="Genomic_DNA"/>
</dbReference>
<sequence>MKFLFWSGMRAAPRLLSSTLLLCWLLSFCVCTSTLYAQQKTVTIAGRVTSQSGEPLPGATVVVKGTTHGTATAADGSFRLSVPPDSPIKITYTGFITKELKVEQANMLNITIPLIADKGELNEVVVVGYGTQKRSDVTGSITTINSQALRDIPAANLTTILKGQGAGIDIQKSGGNSKPGAKPTVLIRGSRSLKAGNAPLFVVDGIPYNGDINDLNPDDITSVDVLKDASSTAIYGSRGANGVILVTTKRGKNGKAVITYSGYGGFVKPAGKYDLMNAEQYADLKRWAYWNGTQDPPRKYSSWEDPQILIDGFDAEERRQLAAGKSTDWQDLIYRTGLMTNHQLGISGGTEKTQFSASAGYYKETGIYTGQAFERFTIKASVDHEINRIFKIGVSSLNNFSVTNGESANPMGQALRGSPMAPAYDSNGAIINDFLSGSAKQIWNPLANFESGAAVERRKRSGTFTTAYLDVNILPGLKYRFNGGAEIKSDNYGSFYSSKTTDNLGGLNTSSNEYNTNINYTLENLLIYNKRFGKHHVDFTGLYSMQESSNQSNSFNNNSLLFDGLQYFNAQYGLNLAGSGAESKWNIISYMGRLNYSFDNRYLLTLTARSDGSSRLAPGNKFKGFPSAAIGWNVINEKFMKDSRTFSNLKIRATYGRTGNTAINPYQTLGALKAINYNYGSTNVTGIFINTAPNPNLQWEYTTTANIAVDFGLFNNRITGSVERYVAKTSNLLLPLHLPGTSGIPGDVLVNVGKTENRGWEVHVATVNIQGKKANDFTWTSDINFFVNRGKIVELYNGIQQDIANNWFVGSPIGSYYDYKRIGVWQNTKADSMLALRYGQKVTGNSSIIGNIRIEDINRDSTFGDADKTIVGSPQPKWEGGMTNRFSYKGFDLTIVVNARIGSTLNSKLYGGGFANTFQGNYNNLNVPYWTPNNGENHFPKPNQSRTQPQYNSTLGYFDGSYLKVRTIGLGYTVPSSFVQQLKARSLRVYVSAQDPFIFLSEYRNRFRGIDPESAGNINADTPSTWSMIFGVNLTL</sequence>
<keyword evidence="2 8" id="KW-0813">Transport</keyword>
<dbReference type="NCBIfam" id="TIGR04056">
    <property type="entry name" value="OMP_RagA_SusC"/>
    <property type="match status" value="1"/>
</dbReference>
<evidence type="ECO:0000259" key="11">
    <source>
        <dbReference type="Pfam" id="PF07715"/>
    </source>
</evidence>
<keyword evidence="12" id="KW-0675">Receptor</keyword>
<dbReference type="Proteomes" id="UP000281028">
    <property type="component" value="Unassembled WGS sequence"/>
</dbReference>
<keyword evidence="4 8" id="KW-0812">Transmembrane</keyword>
<dbReference type="Pfam" id="PF13715">
    <property type="entry name" value="CarbopepD_reg_2"/>
    <property type="match status" value="1"/>
</dbReference>
<reference evidence="12" key="1">
    <citation type="submission" date="2020-05" db="EMBL/GenBank/DDBJ databases">
        <title>Chitinophaga laudate sp. nov., isolated from a tropical peat swamp.</title>
        <authorList>
            <person name="Goh C.B.S."/>
            <person name="Lee M.S."/>
            <person name="Parimannan S."/>
            <person name="Pasbakhsh P."/>
            <person name="Yule C.M."/>
            <person name="Rajandas H."/>
            <person name="Loke S."/>
            <person name="Croft L."/>
            <person name="Tan J.B.L."/>
        </authorList>
    </citation>
    <scope>NUCLEOTIDE SEQUENCE</scope>
    <source>
        <strain evidence="12">Mgbs1</strain>
    </source>
</reference>
<proteinExistence type="inferred from homology"/>
<evidence type="ECO:0000256" key="1">
    <source>
        <dbReference type="ARBA" id="ARBA00004571"/>
    </source>
</evidence>
<protein>
    <submittedName>
        <fullName evidence="12">TonB-dependent receptor</fullName>
    </submittedName>
</protein>
<dbReference type="Gene3D" id="2.40.170.20">
    <property type="entry name" value="TonB-dependent receptor, beta-barrel domain"/>
    <property type="match status" value="1"/>
</dbReference>
<evidence type="ECO:0000256" key="3">
    <source>
        <dbReference type="ARBA" id="ARBA00022452"/>
    </source>
</evidence>
<dbReference type="InterPro" id="IPR008969">
    <property type="entry name" value="CarboxyPept-like_regulatory"/>
</dbReference>
<evidence type="ECO:0000313" key="12">
    <source>
        <dbReference type="EMBL" id="NSL88702.1"/>
    </source>
</evidence>
<dbReference type="Gene3D" id="2.60.40.1120">
    <property type="entry name" value="Carboxypeptidase-like, regulatory domain"/>
    <property type="match status" value="1"/>
</dbReference>
<evidence type="ECO:0000256" key="7">
    <source>
        <dbReference type="ARBA" id="ARBA00023237"/>
    </source>
</evidence>
<comment type="caution">
    <text evidence="12">The sequence shown here is derived from an EMBL/GenBank/DDBJ whole genome shotgun (WGS) entry which is preliminary data.</text>
</comment>
<dbReference type="InterPro" id="IPR037066">
    <property type="entry name" value="Plug_dom_sf"/>
</dbReference>
<dbReference type="InterPro" id="IPR039426">
    <property type="entry name" value="TonB-dep_rcpt-like"/>
</dbReference>
<comment type="subcellular location">
    <subcellularLocation>
        <location evidence="1 8">Cell outer membrane</location>
        <topology evidence="1 8">Multi-pass membrane protein</topology>
    </subcellularLocation>
</comment>
<keyword evidence="6 8" id="KW-0472">Membrane</keyword>
<keyword evidence="13" id="KW-1185">Reference proteome</keyword>
<dbReference type="InterPro" id="IPR023997">
    <property type="entry name" value="TonB-dep_OMP_SusC/RagA_CS"/>
</dbReference>
<evidence type="ECO:0000256" key="5">
    <source>
        <dbReference type="ARBA" id="ARBA00023077"/>
    </source>
</evidence>
<dbReference type="AlphaFoldDB" id="A0A3S1DLT6"/>
<dbReference type="InterPro" id="IPR012910">
    <property type="entry name" value="Plug_dom"/>
</dbReference>
<name>A0A3S1DLT6_9BACT</name>
<dbReference type="Pfam" id="PF00593">
    <property type="entry name" value="TonB_dep_Rec_b-barrel"/>
    <property type="match status" value="1"/>
</dbReference>
<evidence type="ECO:0000256" key="4">
    <source>
        <dbReference type="ARBA" id="ARBA00022692"/>
    </source>
</evidence>
<dbReference type="OrthoDB" id="9768177at2"/>
<keyword evidence="5 9" id="KW-0798">TonB box</keyword>
<dbReference type="NCBIfam" id="TIGR04057">
    <property type="entry name" value="SusC_RagA_signa"/>
    <property type="match status" value="1"/>
</dbReference>
<comment type="similarity">
    <text evidence="8 9">Belongs to the TonB-dependent receptor family.</text>
</comment>
<accession>A0A3S1DLT6</accession>
<dbReference type="GO" id="GO:0009279">
    <property type="term" value="C:cell outer membrane"/>
    <property type="evidence" value="ECO:0007669"/>
    <property type="project" value="UniProtKB-SubCell"/>
</dbReference>
<evidence type="ECO:0000256" key="6">
    <source>
        <dbReference type="ARBA" id="ARBA00023136"/>
    </source>
</evidence>
<dbReference type="Gene3D" id="2.170.130.10">
    <property type="entry name" value="TonB-dependent receptor, plug domain"/>
    <property type="match status" value="1"/>
</dbReference>
<feature type="domain" description="TonB-dependent receptor-like beta-barrel" evidence="10">
    <location>
        <begin position="473"/>
        <end position="847"/>
    </location>
</feature>
<evidence type="ECO:0000256" key="2">
    <source>
        <dbReference type="ARBA" id="ARBA00022448"/>
    </source>
</evidence>